<evidence type="ECO:0000259" key="3">
    <source>
        <dbReference type="Pfam" id="PF00501"/>
    </source>
</evidence>
<comment type="similarity">
    <text evidence="1">Belongs to the ATP-dependent AMP-binding enzyme family.</text>
</comment>
<dbReference type="PANTHER" id="PTHR43201">
    <property type="entry name" value="ACYL-COA SYNTHETASE"/>
    <property type="match status" value="1"/>
</dbReference>
<keyword evidence="2 5" id="KW-0436">Ligase</keyword>
<dbReference type="Pfam" id="PF13193">
    <property type="entry name" value="AMP-binding_C"/>
    <property type="match status" value="1"/>
</dbReference>
<dbReference type="Gene3D" id="3.40.50.12780">
    <property type="entry name" value="N-terminal domain of ligase-like"/>
    <property type="match status" value="1"/>
</dbReference>
<dbReference type="Proteomes" id="UP000321805">
    <property type="component" value="Chromosome"/>
</dbReference>
<evidence type="ECO:0000256" key="2">
    <source>
        <dbReference type="ARBA" id="ARBA00022598"/>
    </source>
</evidence>
<dbReference type="SUPFAM" id="SSF56801">
    <property type="entry name" value="Acetyl-CoA synthetase-like"/>
    <property type="match status" value="1"/>
</dbReference>
<dbReference type="InterPro" id="IPR000873">
    <property type="entry name" value="AMP-dep_synth/lig_dom"/>
</dbReference>
<dbReference type="PANTHER" id="PTHR43201:SF5">
    <property type="entry name" value="MEDIUM-CHAIN ACYL-COA LIGASE ACSF2, MITOCHONDRIAL"/>
    <property type="match status" value="1"/>
</dbReference>
<organism evidence="5 6">
    <name type="scientific">Baekduia soli</name>
    <dbReference type="NCBI Taxonomy" id="496014"/>
    <lineage>
        <taxon>Bacteria</taxon>
        <taxon>Bacillati</taxon>
        <taxon>Actinomycetota</taxon>
        <taxon>Thermoleophilia</taxon>
        <taxon>Solirubrobacterales</taxon>
        <taxon>Baekduiaceae</taxon>
        <taxon>Baekduia</taxon>
    </lineage>
</organism>
<feature type="domain" description="AMP-dependent synthetase/ligase" evidence="3">
    <location>
        <begin position="34"/>
        <end position="400"/>
    </location>
</feature>
<dbReference type="InterPro" id="IPR020845">
    <property type="entry name" value="AMP-binding_CS"/>
</dbReference>
<evidence type="ECO:0000256" key="1">
    <source>
        <dbReference type="ARBA" id="ARBA00006432"/>
    </source>
</evidence>
<sequence>MGDVMTDADWAQLRELPGDETPLQMFDRTVGELGERPLLYSFETPLPAAQVAELVDGVAAGLAAMGAGRGDRVGLYLQNDPQFVIAMLAAWRIGAVAVPCNPMLRERELAHHLHDAGATLLVTLDELYRDVARAAVQADGIRVITTSARALAGAEAPVPEGTTDLLALAREHAGAPVPGPAPGPGDVAVLTYTSGTTGPPKGAMNTHGNIAFGSRVYRDALGVGPQDIILGIAPLYHVTGLVGHIGLSVASGASMVLAHRFDAAEAARLAEHHRTTVTIAAITAYLAIANDEQARGHDLGAMRRTYSGGAPIPPATVRVIAQATGMAVKPVYGLTETTGPTHLCPVDREAPVDAGSGALSVGLAVPDTSVRILGDDGTELPHGEVGEVCIRGPQVVPGYWERPEETAHAIPGGELHTGDVGVVDADGWLYLVDRRKDMIVASGFKVWPREVEDVLYEHAAVHEAAVIGVPDDYRGETVWAYVSLKAGATCTPEELKAHCKERLAAYKYPRVVHVLPELPKTPTGKILRRELRDAAVPPPVG</sequence>
<dbReference type="InterPro" id="IPR045851">
    <property type="entry name" value="AMP-bd_C_sf"/>
</dbReference>
<dbReference type="InterPro" id="IPR025110">
    <property type="entry name" value="AMP-bd_C"/>
</dbReference>
<dbReference type="InterPro" id="IPR042099">
    <property type="entry name" value="ANL_N_sf"/>
</dbReference>
<accession>A0A5B8U5G7</accession>
<dbReference type="OrthoDB" id="9803968at2"/>
<dbReference type="KEGG" id="bsol:FSW04_12840"/>
<name>A0A5B8U5G7_9ACTN</name>
<evidence type="ECO:0000259" key="4">
    <source>
        <dbReference type="Pfam" id="PF13193"/>
    </source>
</evidence>
<dbReference type="GO" id="GO:0031956">
    <property type="term" value="F:medium-chain fatty acid-CoA ligase activity"/>
    <property type="evidence" value="ECO:0007669"/>
    <property type="project" value="TreeGrafter"/>
</dbReference>
<dbReference type="Gene3D" id="3.30.300.30">
    <property type="match status" value="1"/>
</dbReference>
<proteinExistence type="inferred from homology"/>
<evidence type="ECO:0000313" key="6">
    <source>
        <dbReference type="Proteomes" id="UP000321805"/>
    </source>
</evidence>
<dbReference type="Pfam" id="PF00501">
    <property type="entry name" value="AMP-binding"/>
    <property type="match status" value="1"/>
</dbReference>
<dbReference type="GO" id="GO:0006631">
    <property type="term" value="P:fatty acid metabolic process"/>
    <property type="evidence" value="ECO:0007669"/>
    <property type="project" value="TreeGrafter"/>
</dbReference>
<dbReference type="AlphaFoldDB" id="A0A5B8U5G7"/>
<reference evidence="5 6" key="1">
    <citation type="journal article" date="2018" name="J. Microbiol.">
        <title>Baekduia soli gen. nov., sp. nov., a novel bacterium isolated from the soil of Baekdu Mountain and proposal of a novel family name, Baekduiaceae fam. nov.</title>
        <authorList>
            <person name="An D.S."/>
            <person name="Siddiqi M.Z."/>
            <person name="Kim K.H."/>
            <person name="Yu H.S."/>
            <person name="Im W.T."/>
        </authorList>
    </citation>
    <scope>NUCLEOTIDE SEQUENCE [LARGE SCALE GENOMIC DNA]</scope>
    <source>
        <strain evidence="5 6">BR7-21</strain>
    </source>
</reference>
<gene>
    <name evidence="5" type="ORF">FSW04_12840</name>
</gene>
<dbReference type="PROSITE" id="PS00455">
    <property type="entry name" value="AMP_BINDING"/>
    <property type="match status" value="1"/>
</dbReference>
<keyword evidence="6" id="KW-1185">Reference proteome</keyword>
<dbReference type="EMBL" id="CP042430">
    <property type="protein sequence ID" value="QEC48366.1"/>
    <property type="molecule type" value="Genomic_DNA"/>
</dbReference>
<protein>
    <submittedName>
        <fullName evidence="5">Long-chain fatty acid--CoA ligase</fullName>
    </submittedName>
</protein>
<feature type="domain" description="AMP-binding enzyme C-terminal" evidence="4">
    <location>
        <begin position="450"/>
        <end position="525"/>
    </location>
</feature>
<dbReference type="FunFam" id="3.30.300.30:FF:000008">
    <property type="entry name" value="2,3-dihydroxybenzoate-AMP ligase"/>
    <property type="match status" value="1"/>
</dbReference>
<evidence type="ECO:0000313" key="5">
    <source>
        <dbReference type="EMBL" id="QEC48366.1"/>
    </source>
</evidence>